<feature type="compositionally biased region" description="Basic and acidic residues" evidence="1">
    <location>
        <begin position="89"/>
        <end position="98"/>
    </location>
</feature>
<name>A0A0D3FYF8_9ORYZ</name>
<organism evidence="2">
    <name type="scientific">Oryza barthii</name>
    <dbReference type="NCBI Taxonomy" id="65489"/>
    <lineage>
        <taxon>Eukaryota</taxon>
        <taxon>Viridiplantae</taxon>
        <taxon>Streptophyta</taxon>
        <taxon>Embryophyta</taxon>
        <taxon>Tracheophyta</taxon>
        <taxon>Spermatophyta</taxon>
        <taxon>Magnoliopsida</taxon>
        <taxon>Liliopsida</taxon>
        <taxon>Poales</taxon>
        <taxon>Poaceae</taxon>
        <taxon>BOP clade</taxon>
        <taxon>Oryzoideae</taxon>
        <taxon>Oryzeae</taxon>
        <taxon>Oryzinae</taxon>
        <taxon>Oryza</taxon>
    </lineage>
</organism>
<dbReference type="HOGENOM" id="CLU_182530_0_0_1"/>
<accession>A0A0D3FYF8</accession>
<sequence>MPLLGSWQRHGGFLCAWPVPFVAMVKMVTEDEAEVFWSQRRWPKRRRRILGKETAGLGGGGIVRSEVWQKRLGVRAKDFSGGGGGCPRGSDRTEMVAA</sequence>
<dbReference type="AlphaFoldDB" id="A0A0D3FYF8"/>
<dbReference type="Gramene" id="OBART04G20180.1">
    <property type="protein sequence ID" value="OBART04G20180.1"/>
    <property type="gene ID" value="OBART04G20180"/>
</dbReference>
<keyword evidence="3" id="KW-1185">Reference proteome</keyword>
<protein>
    <submittedName>
        <fullName evidence="2">Uncharacterized protein</fullName>
    </submittedName>
</protein>
<dbReference type="EnsemblPlants" id="OBART04G20180.1">
    <property type="protein sequence ID" value="OBART04G20180.1"/>
    <property type="gene ID" value="OBART04G20180"/>
</dbReference>
<evidence type="ECO:0000313" key="2">
    <source>
        <dbReference type="EnsemblPlants" id="OBART04G20180.1"/>
    </source>
</evidence>
<evidence type="ECO:0000256" key="1">
    <source>
        <dbReference type="SAM" id="MobiDB-lite"/>
    </source>
</evidence>
<reference evidence="2" key="2">
    <citation type="submission" date="2015-03" db="UniProtKB">
        <authorList>
            <consortium name="EnsemblPlants"/>
        </authorList>
    </citation>
    <scope>IDENTIFICATION</scope>
</reference>
<feature type="region of interest" description="Disordered" evidence="1">
    <location>
        <begin position="79"/>
        <end position="98"/>
    </location>
</feature>
<proteinExistence type="predicted"/>
<dbReference type="PaxDb" id="65489-OBART04G20180.1"/>
<dbReference type="Proteomes" id="UP000026960">
    <property type="component" value="Chromosome 4"/>
</dbReference>
<evidence type="ECO:0000313" key="3">
    <source>
        <dbReference type="Proteomes" id="UP000026960"/>
    </source>
</evidence>
<reference evidence="2" key="1">
    <citation type="journal article" date="2009" name="Rice">
        <title>De Novo Next Generation Sequencing of Plant Genomes.</title>
        <authorList>
            <person name="Rounsley S."/>
            <person name="Marri P.R."/>
            <person name="Yu Y."/>
            <person name="He R."/>
            <person name="Sisneros N."/>
            <person name="Goicoechea J.L."/>
            <person name="Lee S.J."/>
            <person name="Angelova A."/>
            <person name="Kudrna D."/>
            <person name="Luo M."/>
            <person name="Affourtit J."/>
            <person name="Desany B."/>
            <person name="Knight J."/>
            <person name="Niazi F."/>
            <person name="Egholm M."/>
            <person name="Wing R.A."/>
        </authorList>
    </citation>
    <scope>NUCLEOTIDE SEQUENCE [LARGE SCALE GENOMIC DNA]</scope>
    <source>
        <strain evidence="2">cv. IRGC 105608</strain>
    </source>
</reference>